<reference evidence="2 3" key="1">
    <citation type="submission" date="2018-11" db="EMBL/GenBank/DDBJ databases">
        <title>Pseudaminobacter arsenicus sp. nov., an arsenic-resistant bacterium isolated from arsenic-rich aquifers.</title>
        <authorList>
            <person name="Mu Y."/>
        </authorList>
    </citation>
    <scope>NUCLEOTIDE SEQUENCE [LARGE SCALE GENOMIC DNA]</scope>
    <source>
        <strain evidence="2 3">CB3</strain>
    </source>
</reference>
<evidence type="ECO:0000313" key="3">
    <source>
        <dbReference type="Proteomes" id="UP000281647"/>
    </source>
</evidence>
<dbReference type="AlphaFoldDB" id="A0A432V9D9"/>
<keyword evidence="1" id="KW-1133">Transmembrane helix</keyword>
<proteinExistence type="predicted"/>
<feature type="transmembrane region" description="Helical" evidence="1">
    <location>
        <begin position="51"/>
        <end position="75"/>
    </location>
</feature>
<dbReference type="OrthoDB" id="9806647at2"/>
<name>A0A432V9D9_9HYPH</name>
<dbReference type="Proteomes" id="UP000281647">
    <property type="component" value="Unassembled WGS sequence"/>
</dbReference>
<evidence type="ECO:0000313" key="2">
    <source>
        <dbReference type="EMBL" id="RUM98781.1"/>
    </source>
</evidence>
<keyword evidence="1" id="KW-0472">Membrane</keyword>
<sequence>MNLNDDNEQLIETLFRNGTLTVVGIVLSFSLGFLSQWANNPLPWNLVDAPPVLLLCAGIVWQIVALIGLLAPASLKKNVFEKANRKFAIGVILTSAGVFSAIVIDLAKLLLTPGM</sequence>
<evidence type="ECO:0000256" key="1">
    <source>
        <dbReference type="SAM" id="Phobius"/>
    </source>
</evidence>
<keyword evidence="3" id="KW-1185">Reference proteome</keyword>
<dbReference type="EMBL" id="RKST01000005">
    <property type="protein sequence ID" value="RUM98781.1"/>
    <property type="molecule type" value="Genomic_DNA"/>
</dbReference>
<keyword evidence="1" id="KW-0812">Transmembrane</keyword>
<protein>
    <submittedName>
        <fullName evidence="2">Uncharacterized protein</fullName>
    </submittedName>
</protein>
<accession>A0A432V9D9</accession>
<dbReference type="RefSeq" id="WP_128624847.1">
    <property type="nucleotide sequence ID" value="NZ_ML133509.1"/>
</dbReference>
<organism evidence="2 3">
    <name type="scientific">Borborobacter arsenicus</name>
    <dbReference type="NCBI Taxonomy" id="1851146"/>
    <lineage>
        <taxon>Bacteria</taxon>
        <taxon>Pseudomonadati</taxon>
        <taxon>Pseudomonadota</taxon>
        <taxon>Alphaproteobacteria</taxon>
        <taxon>Hyphomicrobiales</taxon>
        <taxon>Phyllobacteriaceae</taxon>
        <taxon>Borborobacter</taxon>
    </lineage>
</organism>
<gene>
    <name evidence="2" type="ORF">EET67_06680</name>
</gene>
<feature type="transmembrane region" description="Helical" evidence="1">
    <location>
        <begin position="87"/>
        <end position="111"/>
    </location>
</feature>
<comment type="caution">
    <text evidence="2">The sequence shown here is derived from an EMBL/GenBank/DDBJ whole genome shotgun (WGS) entry which is preliminary data.</text>
</comment>
<feature type="transmembrane region" description="Helical" evidence="1">
    <location>
        <begin position="20"/>
        <end position="39"/>
    </location>
</feature>